<name>A0ABY5P8N8_9LACT</name>
<evidence type="ECO:0000256" key="2">
    <source>
        <dbReference type="ARBA" id="ARBA00013161"/>
    </source>
</evidence>
<dbReference type="InterPro" id="IPR050203">
    <property type="entry name" value="Trp-tRNA_synthetase"/>
</dbReference>
<evidence type="ECO:0000313" key="11">
    <source>
        <dbReference type="Proteomes" id="UP001315967"/>
    </source>
</evidence>
<dbReference type="GO" id="GO:0004830">
    <property type="term" value="F:tryptophan-tRNA ligase activity"/>
    <property type="evidence" value="ECO:0007669"/>
    <property type="project" value="UniProtKB-EC"/>
</dbReference>
<keyword evidence="11" id="KW-1185">Reference proteome</keyword>
<dbReference type="Gene3D" id="1.10.240.10">
    <property type="entry name" value="Tyrosyl-Transfer RNA Synthetase"/>
    <property type="match status" value="1"/>
</dbReference>
<dbReference type="InterPro" id="IPR001412">
    <property type="entry name" value="aa-tRNA-synth_I_CS"/>
</dbReference>
<gene>
    <name evidence="10" type="primary">trpS</name>
    <name evidence="10" type="ORF">NRE15_04075</name>
</gene>
<dbReference type="PRINTS" id="PR01039">
    <property type="entry name" value="TRNASYNTHTRP"/>
</dbReference>
<dbReference type="EMBL" id="CP102453">
    <property type="protein sequence ID" value="UUX34835.1"/>
    <property type="molecule type" value="Genomic_DNA"/>
</dbReference>
<dbReference type="Gene3D" id="3.40.50.620">
    <property type="entry name" value="HUPs"/>
    <property type="match status" value="1"/>
</dbReference>
<proteinExistence type="inferred from homology"/>
<dbReference type="SUPFAM" id="SSF52374">
    <property type="entry name" value="Nucleotidylyl transferase"/>
    <property type="match status" value="1"/>
</dbReference>
<evidence type="ECO:0000256" key="1">
    <source>
        <dbReference type="ARBA" id="ARBA00005594"/>
    </source>
</evidence>
<dbReference type="InterPro" id="IPR014729">
    <property type="entry name" value="Rossmann-like_a/b/a_fold"/>
</dbReference>
<dbReference type="Proteomes" id="UP001315967">
    <property type="component" value="Chromosome"/>
</dbReference>
<evidence type="ECO:0000256" key="7">
    <source>
        <dbReference type="ARBA" id="ARBA00023146"/>
    </source>
</evidence>
<organism evidence="10 11">
    <name type="scientific">Fundicoccus culcitae</name>
    <dbReference type="NCBI Taxonomy" id="2969821"/>
    <lineage>
        <taxon>Bacteria</taxon>
        <taxon>Bacillati</taxon>
        <taxon>Bacillota</taxon>
        <taxon>Bacilli</taxon>
        <taxon>Lactobacillales</taxon>
        <taxon>Aerococcaceae</taxon>
        <taxon>Fundicoccus</taxon>
    </lineage>
</organism>
<dbReference type="Pfam" id="PF00579">
    <property type="entry name" value="tRNA-synt_1b"/>
    <property type="match status" value="1"/>
</dbReference>
<dbReference type="PANTHER" id="PTHR43766:SF1">
    <property type="entry name" value="TRYPTOPHAN--TRNA LIGASE, MITOCHONDRIAL"/>
    <property type="match status" value="1"/>
</dbReference>
<protein>
    <recommendedName>
        <fullName evidence="2 8">Tryptophan--tRNA ligase</fullName>
        <ecNumber evidence="2 8">6.1.1.2</ecNumber>
    </recommendedName>
</protein>
<dbReference type="PANTHER" id="PTHR43766">
    <property type="entry name" value="TRYPTOPHAN--TRNA LIGASE, MITOCHONDRIAL"/>
    <property type="match status" value="1"/>
</dbReference>
<keyword evidence="6 9" id="KW-0648">Protein biosynthesis</keyword>
<comment type="similarity">
    <text evidence="1 9">Belongs to the class-I aminoacyl-tRNA synthetase family.</text>
</comment>
<keyword evidence="7 9" id="KW-0030">Aminoacyl-tRNA synthetase</keyword>
<evidence type="ECO:0000256" key="5">
    <source>
        <dbReference type="ARBA" id="ARBA00022840"/>
    </source>
</evidence>
<dbReference type="EC" id="6.1.1.2" evidence="2 8"/>
<keyword evidence="4 9" id="KW-0547">Nucleotide-binding</keyword>
<evidence type="ECO:0000256" key="4">
    <source>
        <dbReference type="ARBA" id="ARBA00022741"/>
    </source>
</evidence>
<keyword evidence="5 9" id="KW-0067">ATP-binding</keyword>
<sequence length="373" mass="42418">MNIKKKQIILTGDRPTGRLHLGHYVGSLKRRVELQNSGLFDEIYILIADDQALTDNADNPGKIRDNIINVVLDYLSVGINPDKVTICVQSALPALHSLTFYYMNLVTTARVSRNPTVKAEIQMRGFVDEGLPVGFFVYPISQAADITAFDATVVPVGEDQLPMIEQTREIVEKFNKTYGETLVLPKAMIPESETQRRLPGVDGKAKMSKSLDNCIYLSDDTKTVKKQINGKMFTDPTHLRIEDPGHTEGNVVFTYLDAFCTDDHFREYLPDYKNLEEMKDHYRRGGLGDGTCKKFLINVLEETLNPIRAERAKWEARIDVVYDILLAGTAKARETTDATLARVQKSMRINYFSDRHIVNEWDELLKRPMNREK</sequence>
<dbReference type="CDD" id="cd00806">
    <property type="entry name" value="TrpRS_core"/>
    <property type="match status" value="1"/>
</dbReference>
<evidence type="ECO:0000256" key="3">
    <source>
        <dbReference type="ARBA" id="ARBA00022598"/>
    </source>
</evidence>
<evidence type="ECO:0000313" key="10">
    <source>
        <dbReference type="EMBL" id="UUX34835.1"/>
    </source>
</evidence>
<accession>A0ABY5P8N8</accession>
<dbReference type="InterPro" id="IPR002305">
    <property type="entry name" value="aa-tRNA-synth_Ic"/>
</dbReference>
<evidence type="ECO:0000256" key="6">
    <source>
        <dbReference type="ARBA" id="ARBA00022917"/>
    </source>
</evidence>
<evidence type="ECO:0000256" key="9">
    <source>
        <dbReference type="RuleBase" id="RU363036"/>
    </source>
</evidence>
<keyword evidence="3 9" id="KW-0436">Ligase</keyword>
<dbReference type="NCBIfam" id="TIGR00233">
    <property type="entry name" value="trpS"/>
    <property type="match status" value="1"/>
</dbReference>
<reference evidence="10 11" key="1">
    <citation type="submission" date="2022-08" db="EMBL/GenBank/DDBJ databases">
        <title>Aerococcaceae sp. nov isolated from spoiled eye mask.</title>
        <authorList>
            <person name="Zhou G."/>
            <person name="Xie X.-B."/>
            <person name="Shi Q.-S."/>
            <person name="Wang Y.-S."/>
            <person name="Wen X."/>
            <person name="Peng H."/>
            <person name="Yang X.-J."/>
            <person name="Tao H.-B."/>
            <person name="Huang X.-M."/>
        </authorList>
    </citation>
    <scope>NUCLEOTIDE SEQUENCE [LARGE SCALE GENOMIC DNA]</scope>
    <source>
        <strain evidence="11">DM20194951</strain>
    </source>
</reference>
<dbReference type="InterPro" id="IPR002306">
    <property type="entry name" value="Trp-tRNA-ligase"/>
</dbReference>
<dbReference type="RefSeq" id="WP_313794335.1">
    <property type="nucleotide sequence ID" value="NZ_CP102453.1"/>
</dbReference>
<dbReference type="PROSITE" id="PS00178">
    <property type="entry name" value="AA_TRNA_LIGASE_I"/>
    <property type="match status" value="1"/>
</dbReference>
<evidence type="ECO:0000256" key="8">
    <source>
        <dbReference type="NCBIfam" id="TIGR00233"/>
    </source>
</evidence>